<evidence type="ECO:0000256" key="10">
    <source>
        <dbReference type="RuleBase" id="RU004181"/>
    </source>
</evidence>
<name>A0ABU9HZ29_9FLAO</name>
<sequence length="199" mass="22389">MSLKKAYLIVILVLIIDQISKIYIKTHFMERESVDVFSWFKINFIENEGMAWGAKIPTWLGGKLTLTLFRILAVGGIGWWLWDSVRKHQSAYLIVSIALILAGAFGNIIDSVFYGVMFDHSQGQVATLFSDKPYGSLFHGKVVDMLYFPIITNAHWPSWFPIIGGQEFSFFNAIFNIADAAISVGVGILIVFNKKAFAK</sequence>
<keyword evidence="8 9" id="KW-0472">Membrane</keyword>
<evidence type="ECO:0000256" key="5">
    <source>
        <dbReference type="ARBA" id="ARBA00022750"/>
    </source>
</evidence>
<keyword evidence="4 9" id="KW-0812">Transmembrane</keyword>
<feature type="active site" evidence="9">
    <location>
        <position position="179"/>
    </location>
</feature>
<evidence type="ECO:0000256" key="3">
    <source>
        <dbReference type="ARBA" id="ARBA00022670"/>
    </source>
</evidence>
<reference evidence="11 12" key="1">
    <citation type="submission" date="2024-04" db="EMBL/GenBank/DDBJ databases">
        <title>Flavobacterium sp. DGU11 16S ribosomal RNA gene Genome sequencing and assembly.</title>
        <authorList>
            <person name="Park S."/>
        </authorList>
    </citation>
    <scope>NUCLEOTIDE SEQUENCE [LARGE SCALE GENOMIC DNA]</scope>
    <source>
        <strain evidence="11 12">DGU11</strain>
    </source>
</reference>
<keyword evidence="7 9" id="KW-1133">Transmembrane helix</keyword>
<evidence type="ECO:0000256" key="2">
    <source>
        <dbReference type="ARBA" id="ARBA00022475"/>
    </source>
</evidence>
<feature type="transmembrane region" description="Helical" evidence="9">
    <location>
        <begin position="64"/>
        <end position="82"/>
    </location>
</feature>
<comment type="caution">
    <text evidence="11">The sequence shown here is derived from an EMBL/GenBank/DDBJ whole genome shotgun (WGS) entry which is preliminary data.</text>
</comment>
<keyword evidence="12" id="KW-1185">Reference proteome</keyword>
<dbReference type="PRINTS" id="PR00781">
    <property type="entry name" value="LIPOSIGPTASE"/>
</dbReference>
<dbReference type="Pfam" id="PF01252">
    <property type="entry name" value="Peptidase_A8"/>
    <property type="match status" value="1"/>
</dbReference>
<organism evidence="11 12">
    <name type="scientific">Flavobacterium arundinis</name>
    <dbReference type="NCBI Taxonomy" id="3139143"/>
    <lineage>
        <taxon>Bacteria</taxon>
        <taxon>Pseudomonadati</taxon>
        <taxon>Bacteroidota</taxon>
        <taxon>Flavobacteriia</taxon>
        <taxon>Flavobacteriales</taxon>
        <taxon>Flavobacteriaceae</taxon>
        <taxon>Flavobacterium</taxon>
    </lineage>
</organism>
<protein>
    <recommendedName>
        <fullName evidence="9">Lipoprotein signal peptidase</fullName>
        <ecNumber evidence="9">3.4.23.36</ecNumber>
    </recommendedName>
    <alternativeName>
        <fullName evidence="9">Prolipoprotein signal peptidase</fullName>
    </alternativeName>
    <alternativeName>
        <fullName evidence="9">Signal peptidase II</fullName>
        <shortName evidence="9">SPase II</shortName>
    </alternativeName>
</protein>
<comment type="catalytic activity">
    <reaction evidence="9">
        <text>Release of signal peptides from bacterial membrane prolipoproteins. Hydrolyzes -Xaa-Yaa-Zaa-|-(S,diacylglyceryl)Cys-, in which Xaa is hydrophobic (preferably Leu), and Yaa (Ala or Ser) and Zaa (Gly or Ala) have small, neutral side chains.</text>
        <dbReference type="EC" id="3.4.23.36"/>
    </reaction>
</comment>
<evidence type="ECO:0000256" key="4">
    <source>
        <dbReference type="ARBA" id="ARBA00022692"/>
    </source>
</evidence>
<dbReference type="NCBIfam" id="NF011369">
    <property type="entry name" value="PRK14788.1"/>
    <property type="match status" value="1"/>
</dbReference>
<dbReference type="InterPro" id="IPR001872">
    <property type="entry name" value="Peptidase_A8"/>
</dbReference>
<dbReference type="Proteomes" id="UP001464555">
    <property type="component" value="Unassembled WGS sequence"/>
</dbReference>
<comment type="similarity">
    <text evidence="1 9 10">Belongs to the peptidase A8 family.</text>
</comment>
<dbReference type="EMBL" id="JBBYHR010000007">
    <property type="protein sequence ID" value="MEL1245170.1"/>
    <property type="molecule type" value="Genomic_DNA"/>
</dbReference>
<keyword evidence="6 9" id="KW-0378">Hydrolase</keyword>
<feature type="transmembrane region" description="Helical" evidence="9">
    <location>
        <begin position="168"/>
        <end position="192"/>
    </location>
</feature>
<comment type="function">
    <text evidence="9">This protein specifically catalyzes the removal of signal peptides from prolipoproteins.</text>
</comment>
<keyword evidence="3 9" id="KW-0645">Protease</keyword>
<keyword evidence="5 9" id="KW-0064">Aspartyl protease</keyword>
<evidence type="ECO:0000256" key="9">
    <source>
        <dbReference type="HAMAP-Rule" id="MF_00161"/>
    </source>
</evidence>
<evidence type="ECO:0000256" key="1">
    <source>
        <dbReference type="ARBA" id="ARBA00006139"/>
    </source>
</evidence>
<feature type="transmembrane region" description="Helical" evidence="9">
    <location>
        <begin position="6"/>
        <end position="24"/>
    </location>
</feature>
<gene>
    <name evidence="9" type="primary">lspA</name>
    <name evidence="11" type="ORF">AAEO56_12915</name>
</gene>
<keyword evidence="11" id="KW-0449">Lipoprotein</keyword>
<dbReference type="HAMAP" id="MF_00161">
    <property type="entry name" value="LspA"/>
    <property type="match status" value="1"/>
</dbReference>
<dbReference type="PANTHER" id="PTHR33695">
    <property type="entry name" value="LIPOPROTEIN SIGNAL PEPTIDASE"/>
    <property type="match status" value="1"/>
</dbReference>
<dbReference type="PANTHER" id="PTHR33695:SF1">
    <property type="entry name" value="LIPOPROTEIN SIGNAL PEPTIDASE"/>
    <property type="match status" value="1"/>
</dbReference>
<dbReference type="EC" id="3.4.23.36" evidence="9"/>
<comment type="pathway">
    <text evidence="9">Protein modification; lipoprotein biosynthesis (signal peptide cleavage).</text>
</comment>
<feature type="transmembrane region" description="Helical" evidence="9">
    <location>
        <begin position="94"/>
        <end position="116"/>
    </location>
</feature>
<evidence type="ECO:0000256" key="8">
    <source>
        <dbReference type="ARBA" id="ARBA00023136"/>
    </source>
</evidence>
<evidence type="ECO:0000256" key="7">
    <source>
        <dbReference type="ARBA" id="ARBA00022989"/>
    </source>
</evidence>
<comment type="subcellular location">
    <subcellularLocation>
        <location evidence="9">Cell membrane</location>
        <topology evidence="9">Multi-pass membrane protein</topology>
    </subcellularLocation>
</comment>
<evidence type="ECO:0000313" key="11">
    <source>
        <dbReference type="EMBL" id="MEL1245170.1"/>
    </source>
</evidence>
<accession>A0ABU9HZ29</accession>
<proteinExistence type="inferred from homology"/>
<dbReference type="RefSeq" id="WP_341697485.1">
    <property type="nucleotide sequence ID" value="NZ_JBBYHR010000007.1"/>
</dbReference>
<dbReference type="GO" id="GO:0004190">
    <property type="term" value="F:aspartic-type endopeptidase activity"/>
    <property type="evidence" value="ECO:0007669"/>
    <property type="project" value="UniProtKB-EC"/>
</dbReference>
<keyword evidence="2 9" id="KW-1003">Cell membrane</keyword>
<evidence type="ECO:0000256" key="6">
    <source>
        <dbReference type="ARBA" id="ARBA00022801"/>
    </source>
</evidence>
<evidence type="ECO:0000313" key="12">
    <source>
        <dbReference type="Proteomes" id="UP001464555"/>
    </source>
</evidence>
<feature type="active site" evidence="9">
    <location>
        <position position="144"/>
    </location>
</feature>